<protein>
    <submittedName>
        <fullName evidence="2">Uncharacterized protein</fullName>
    </submittedName>
</protein>
<dbReference type="Proteomes" id="UP000784294">
    <property type="component" value="Unassembled WGS sequence"/>
</dbReference>
<feature type="region of interest" description="Disordered" evidence="1">
    <location>
        <begin position="235"/>
        <end position="265"/>
    </location>
</feature>
<evidence type="ECO:0000256" key="1">
    <source>
        <dbReference type="SAM" id="MobiDB-lite"/>
    </source>
</evidence>
<evidence type="ECO:0000313" key="2">
    <source>
        <dbReference type="EMBL" id="VEL07318.1"/>
    </source>
</evidence>
<name>A0A3S5FBN5_9PLAT</name>
<feature type="region of interest" description="Disordered" evidence="1">
    <location>
        <begin position="1"/>
        <end position="23"/>
    </location>
</feature>
<comment type="caution">
    <text evidence="2">The sequence shown here is derived from an EMBL/GenBank/DDBJ whole genome shotgun (WGS) entry which is preliminary data.</text>
</comment>
<dbReference type="AlphaFoldDB" id="A0A3S5FBN5"/>
<gene>
    <name evidence="2" type="ORF">PXEA_LOCUS758</name>
</gene>
<accession>A0A3S5FBN5</accession>
<keyword evidence="3" id="KW-1185">Reference proteome</keyword>
<evidence type="ECO:0000313" key="3">
    <source>
        <dbReference type="Proteomes" id="UP000784294"/>
    </source>
</evidence>
<feature type="compositionally biased region" description="Basic and acidic residues" evidence="1">
    <location>
        <begin position="1"/>
        <end position="10"/>
    </location>
</feature>
<dbReference type="EMBL" id="CAAALY010001478">
    <property type="protein sequence ID" value="VEL07318.1"/>
    <property type="molecule type" value="Genomic_DNA"/>
</dbReference>
<reference evidence="2" key="1">
    <citation type="submission" date="2018-11" db="EMBL/GenBank/DDBJ databases">
        <authorList>
            <consortium name="Pathogen Informatics"/>
        </authorList>
    </citation>
    <scope>NUCLEOTIDE SEQUENCE</scope>
</reference>
<proteinExistence type="predicted"/>
<sequence>MSKLTDDAGEKSGNVPRPRSDFENDYAYNGLRTSSVLFSHFSPLSMDFSACHLDPTIPVRSWSNELIAAALLETPCAGLGSSQVNSPAAYSLSATDCPSSLKITVSASNRSTTTQPGCSRIWRRGPSQTSSIAGLLLFLLLPFSFLSNHCRPHKGDQHQSKSTSTKRRYQSFKHVCRCGRRHGHRYNCCWQNLCRKRIEPCRKNVDHNSALFIYQRWQQWYHQYQVHLHHSTHSLQSHPIPLSPSHAATSSSTASIPASGQSASTTNGNSVLPILLFRCPYNQHRPGDCFACATIAHLMAQPCPSSEVVKSFGDVLTLSEPSFGQAEGQSRDPKVDSCQALTQTCSVQQPGQTRSSSVGSPWQMVRSEAASPPISTPNLTASYSLSQTSTTTSQACPFGQFPWSNVYHPASNAFPDVNRPFCISPTRIPGIRCLSSRLATLGSYPSGIRNPSSPSTRVSGSWFSPSVRLFTPFGQGAASSTITGVHRAGSSFCRHLSSQERLHLQNRREGHSPGSDNLILSAWPRLVSDMHSSPRSDASAFRLICCVSTAAANRLTPITGTSFTGICPPPVVSLGNTKSDLLPRRLIPAQAEVVAMPEYWGKMDRYQI</sequence>
<organism evidence="2 3">
    <name type="scientific">Protopolystoma xenopodis</name>
    <dbReference type="NCBI Taxonomy" id="117903"/>
    <lineage>
        <taxon>Eukaryota</taxon>
        <taxon>Metazoa</taxon>
        <taxon>Spiralia</taxon>
        <taxon>Lophotrochozoa</taxon>
        <taxon>Platyhelminthes</taxon>
        <taxon>Monogenea</taxon>
        <taxon>Polyopisthocotylea</taxon>
        <taxon>Polystomatidea</taxon>
        <taxon>Polystomatidae</taxon>
        <taxon>Protopolystoma</taxon>
    </lineage>
</organism>
<feature type="compositionally biased region" description="Low complexity" evidence="1">
    <location>
        <begin position="235"/>
        <end position="259"/>
    </location>
</feature>